<accession>A0ABN8F0R1</accession>
<dbReference type="InterPro" id="IPR036513">
    <property type="entry name" value="STAS_dom_sf"/>
</dbReference>
<reference evidence="1" key="1">
    <citation type="submission" date="2021-12" db="EMBL/GenBank/DDBJ databases">
        <authorList>
            <person name="Rodrigo-Torres L."/>
            <person name="Arahal R. D."/>
            <person name="Lucena T."/>
        </authorList>
    </citation>
    <scope>NUCLEOTIDE SEQUENCE</scope>
    <source>
        <strain evidence="1">CECT 8419</strain>
    </source>
</reference>
<gene>
    <name evidence="1" type="ORF">LEM8419_00773</name>
</gene>
<proteinExistence type="predicted"/>
<comment type="caution">
    <text evidence="1">The sequence shown here is derived from an EMBL/GenBank/DDBJ whole genome shotgun (WGS) entry which is preliminary data.</text>
</comment>
<name>A0ABN8F0R1_9BACT</name>
<dbReference type="Pfam" id="PF11964">
    <property type="entry name" value="SpoIIAA-like"/>
    <property type="match status" value="2"/>
</dbReference>
<dbReference type="EMBL" id="CAKLPZ010000001">
    <property type="protein sequence ID" value="CAH0999473.1"/>
    <property type="molecule type" value="Genomic_DNA"/>
</dbReference>
<dbReference type="Proteomes" id="UP000837803">
    <property type="component" value="Unassembled WGS sequence"/>
</dbReference>
<evidence type="ECO:0008006" key="3">
    <source>
        <dbReference type="Google" id="ProtNLM"/>
    </source>
</evidence>
<evidence type="ECO:0000313" key="1">
    <source>
        <dbReference type="EMBL" id="CAH0999473.1"/>
    </source>
</evidence>
<organism evidence="1 2">
    <name type="scientific">Neolewinella maritima</name>
    <dbReference type="NCBI Taxonomy" id="1383882"/>
    <lineage>
        <taxon>Bacteria</taxon>
        <taxon>Pseudomonadati</taxon>
        <taxon>Bacteroidota</taxon>
        <taxon>Saprospiria</taxon>
        <taxon>Saprospirales</taxon>
        <taxon>Lewinellaceae</taxon>
        <taxon>Neolewinella</taxon>
    </lineage>
</organism>
<protein>
    <recommendedName>
        <fullName evidence="3">STAS/SEC14 domain-containing protein</fullName>
    </recommendedName>
</protein>
<keyword evidence="2" id="KW-1185">Reference proteome</keyword>
<dbReference type="Gene3D" id="3.40.50.10600">
    <property type="entry name" value="SpoIIaa-like domains"/>
    <property type="match status" value="2"/>
</dbReference>
<evidence type="ECO:0000313" key="2">
    <source>
        <dbReference type="Proteomes" id="UP000837803"/>
    </source>
</evidence>
<sequence length="247" mass="27672">MVTIFPLSQDNMLGFTLDGEVDEPGMRKLLMAIEAKVVTHGKLRLLGNIKNVGGFSSYQAFWNTVKAKKDLWEKIEKYAILTDHGWLSTLSGGIDFLTPRMEVKTFKLNEGELAHRWLQASTEAPPTSEGVKTIDLGNDRLLGLAIVGKLYPADYDRINVLVEEKVRHHGKARLLLEVVTTEGINARTLWEDLKASMKLYKDVERVAIIGDQSWLKTSVKLSDLLTPGLELAAFSSVEHKRAIAWLD</sequence>
<dbReference type="InterPro" id="IPR038396">
    <property type="entry name" value="SpoIIAA-like_sf"/>
</dbReference>
<dbReference type="SUPFAM" id="SSF52091">
    <property type="entry name" value="SpoIIaa-like"/>
    <property type="match status" value="2"/>
</dbReference>
<dbReference type="RefSeq" id="WP_238749654.1">
    <property type="nucleotide sequence ID" value="NZ_CAKLPZ010000001.1"/>
</dbReference>
<dbReference type="InterPro" id="IPR021866">
    <property type="entry name" value="SpoIIAA-like"/>
</dbReference>